<keyword evidence="3" id="KW-1185">Reference proteome</keyword>
<dbReference type="Proteomes" id="UP000560069">
    <property type="component" value="Unassembled WGS sequence"/>
</dbReference>
<protein>
    <recommendedName>
        <fullName evidence="4">Secreted protein</fullName>
    </recommendedName>
</protein>
<accession>A0A7Z0E8G2</accession>
<feature type="chain" id="PRO_5031033908" description="Secreted protein" evidence="1">
    <location>
        <begin position="25"/>
        <end position="143"/>
    </location>
</feature>
<comment type="caution">
    <text evidence="2">The sequence shown here is derived from an EMBL/GenBank/DDBJ whole genome shotgun (WGS) entry which is preliminary data.</text>
</comment>
<sequence length="143" mass="14813">MGRLTRFPRTFGAVVLLGALPAAVSGCTTDVQDPEAPAGVPNRVVQESGGADAALEGRVAEIGGCFYIESRHAEAALTLAVFPAHEVEADDDGDGFTFLEQDYSDGDDITVGGSMAGPTIHAVPEECDDEVPQWLVSPSTPAP</sequence>
<proteinExistence type="predicted"/>
<evidence type="ECO:0000256" key="1">
    <source>
        <dbReference type="SAM" id="SignalP"/>
    </source>
</evidence>
<dbReference type="AlphaFoldDB" id="A0A7Z0E8G2"/>
<dbReference type="RefSeq" id="WP_179441703.1">
    <property type="nucleotide sequence ID" value="NZ_BAAALK010000002.1"/>
</dbReference>
<gene>
    <name evidence="2" type="ORF">HNR11_001392</name>
</gene>
<dbReference type="PROSITE" id="PS51257">
    <property type="entry name" value="PROKAR_LIPOPROTEIN"/>
    <property type="match status" value="1"/>
</dbReference>
<evidence type="ECO:0000313" key="2">
    <source>
        <dbReference type="EMBL" id="NYJ16858.1"/>
    </source>
</evidence>
<reference evidence="2 3" key="1">
    <citation type="submission" date="2020-07" db="EMBL/GenBank/DDBJ databases">
        <title>Sequencing the genomes of 1000 actinobacteria strains.</title>
        <authorList>
            <person name="Klenk H.-P."/>
        </authorList>
    </citation>
    <scope>NUCLEOTIDE SEQUENCE [LARGE SCALE GENOMIC DNA]</scope>
    <source>
        <strain evidence="2 3">DSM 15664</strain>
    </source>
</reference>
<dbReference type="EMBL" id="JACCFQ010000001">
    <property type="protein sequence ID" value="NYJ16858.1"/>
    <property type="molecule type" value="Genomic_DNA"/>
</dbReference>
<organism evidence="2 3">
    <name type="scientific">Nesterenkonia sandarakina</name>
    <dbReference type="NCBI Taxonomy" id="272918"/>
    <lineage>
        <taxon>Bacteria</taxon>
        <taxon>Bacillati</taxon>
        <taxon>Actinomycetota</taxon>
        <taxon>Actinomycetes</taxon>
        <taxon>Micrococcales</taxon>
        <taxon>Micrococcaceae</taxon>
        <taxon>Nesterenkonia</taxon>
    </lineage>
</organism>
<keyword evidence="1" id="KW-0732">Signal</keyword>
<name>A0A7Z0E8G2_9MICC</name>
<feature type="signal peptide" evidence="1">
    <location>
        <begin position="1"/>
        <end position="24"/>
    </location>
</feature>
<evidence type="ECO:0000313" key="3">
    <source>
        <dbReference type="Proteomes" id="UP000560069"/>
    </source>
</evidence>
<evidence type="ECO:0008006" key="4">
    <source>
        <dbReference type="Google" id="ProtNLM"/>
    </source>
</evidence>